<gene>
    <name evidence="2" type="ORF">T4E_5943</name>
</gene>
<protein>
    <submittedName>
        <fullName evidence="2">Uncharacterized protein</fullName>
    </submittedName>
</protein>
<comment type="caution">
    <text evidence="2">The sequence shown here is derived from an EMBL/GenBank/DDBJ whole genome shotgun (WGS) entry which is preliminary data.</text>
</comment>
<evidence type="ECO:0000313" key="3">
    <source>
        <dbReference type="Proteomes" id="UP000054815"/>
    </source>
</evidence>
<dbReference type="Proteomes" id="UP000054815">
    <property type="component" value="Unassembled WGS sequence"/>
</dbReference>
<name>A0A0V0YAB4_TRIPS</name>
<feature type="compositionally biased region" description="Low complexity" evidence="1">
    <location>
        <begin position="23"/>
        <end position="35"/>
    </location>
</feature>
<evidence type="ECO:0000313" key="2">
    <source>
        <dbReference type="EMBL" id="KRX97366.1"/>
    </source>
</evidence>
<proteinExistence type="predicted"/>
<feature type="non-terminal residue" evidence="2">
    <location>
        <position position="1"/>
    </location>
</feature>
<dbReference type="AlphaFoldDB" id="A0A0V0YAB4"/>
<evidence type="ECO:0000256" key="1">
    <source>
        <dbReference type="SAM" id="MobiDB-lite"/>
    </source>
</evidence>
<reference evidence="2 3" key="1">
    <citation type="submission" date="2015-01" db="EMBL/GenBank/DDBJ databases">
        <title>Evolution of Trichinella species and genotypes.</title>
        <authorList>
            <person name="Korhonen P.K."/>
            <person name="Edoardo P."/>
            <person name="Giuseppe L.R."/>
            <person name="Gasser R.B."/>
        </authorList>
    </citation>
    <scope>NUCLEOTIDE SEQUENCE [LARGE SCALE GENOMIC DNA]</scope>
    <source>
        <strain evidence="2">ISS141</strain>
    </source>
</reference>
<organism evidence="2 3">
    <name type="scientific">Trichinella pseudospiralis</name>
    <name type="common">Parasitic roundworm</name>
    <dbReference type="NCBI Taxonomy" id="6337"/>
    <lineage>
        <taxon>Eukaryota</taxon>
        <taxon>Metazoa</taxon>
        <taxon>Ecdysozoa</taxon>
        <taxon>Nematoda</taxon>
        <taxon>Enoplea</taxon>
        <taxon>Dorylaimia</taxon>
        <taxon>Trichinellida</taxon>
        <taxon>Trichinellidae</taxon>
        <taxon>Trichinella</taxon>
    </lineage>
</organism>
<feature type="non-terminal residue" evidence="2">
    <location>
        <position position="93"/>
    </location>
</feature>
<accession>A0A0V0YAB4</accession>
<dbReference type="EMBL" id="JYDU01000032">
    <property type="protein sequence ID" value="KRX97366.1"/>
    <property type="molecule type" value="Genomic_DNA"/>
</dbReference>
<sequence>LAATFDHSPPHDSIPKVRWRRLSTSTNNQTTTTTSTLVKGVDESFAGSFGHHQSVAGDQARLCVRCTLAIVVDMLRMSCLQVSSNEMANVQIG</sequence>
<feature type="region of interest" description="Disordered" evidence="1">
    <location>
        <begin position="1"/>
        <end position="35"/>
    </location>
</feature>